<dbReference type="PROSITE" id="PS50297">
    <property type="entry name" value="ANK_REP_REGION"/>
    <property type="match status" value="4"/>
</dbReference>
<keyword evidence="2 3" id="KW-0040">ANK repeat</keyword>
<feature type="repeat" description="ANK" evidence="3">
    <location>
        <begin position="299"/>
        <end position="331"/>
    </location>
</feature>
<dbReference type="Pfam" id="PF13637">
    <property type="entry name" value="Ank_4"/>
    <property type="match status" value="1"/>
</dbReference>
<dbReference type="SMART" id="SM00248">
    <property type="entry name" value="ANK"/>
    <property type="match status" value="10"/>
</dbReference>
<dbReference type="PANTHER" id="PTHR24198">
    <property type="entry name" value="ANKYRIN REPEAT AND PROTEIN KINASE DOMAIN-CONTAINING PROTEIN"/>
    <property type="match status" value="1"/>
</dbReference>
<protein>
    <submittedName>
        <fullName evidence="4">Uncharacterized protein</fullName>
    </submittedName>
</protein>
<dbReference type="STRING" id="1094619.G4YJ51"/>
<feature type="repeat" description="ANK" evidence="3">
    <location>
        <begin position="348"/>
        <end position="374"/>
    </location>
</feature>
<feature type="repeat" description="ANK" evidence="3">
    <location>
        <begin position="129"/>
        <end position="155"/>
    </location>
</feature>
<dbReference type="SUPFAM" id="SSF48403">
    <property type="entry name" value="Ankyrin repeat"/>
    <property type="match status" value="2"/>
</dbReference>
<evidence type="ECO:0000313" key="5">
    <source>
        <dbReference type="Proteomes" id="UP000002640"/>
    </source>
</evidence>
<accession>G4YJ51</accession>
<feature type="non-terminal residue" evidence="4">
    <location>
        <position position="374"/>
    </location>
</feature>
<feature type="repeat" description="ANK" evidence="3">
    <location>
        <begin position="238"/>
        <end position="270"/>
    </location>
</feature>
<dbReference type="KEGG" id="psoj:PHYSODRAFT_374165"/>
<reference evidence="4 5" key="1">
    <citation type="journal article" date="2006" name="Science">
        <title>Phytophthora genome sequences uncover evolutionary origins and mechanisms of pathogenesis.</title>
        <authorList>
            <person name="Tyler B.M."/>
            <person name="Tripathy S."/>
            <person name="Zhang X."/>
            <person name="Dehal P."/>
            <person name="Jiang R.H."/>
            <person name="Aerts A."/>
            <person name="Arredondo F.D."/>
            <person name="Baxter L."/>
            <person name="Bensasson D."/>
            <person name="Beynon J.L."/>
            <person name="Chapman J."/>
            <person name="Damasceno C.M."/>
            <person name="Dorrance A.E."/>
            <person name="Dou D."/>
            <person name="Dickerman A.W."/>
            <person name="Dubchak I.L."/>
            <person name="Garbelotto M."/>
            <person name="Gijzen M."/>
            <person name="Gordon S.G."/>
            <person name="Govers F."/>
            <person name="Grunwald N.J."/>
            <person name="Huang W."/>
            <person name="Ivors K.L."/>
            <person name="Jones R.W."/>
            <person name="Kamoun S."/>
            <person name="Krampis K."/>
            <person name="Lamour K.H."/>
            <person name="Lee M.K."/>
            <person name="McDonald W.H."/>
            <person name="Medina M."/>
            <person name="Meijer H.J."/>
            <person name="Nordberg E.K."/>
            <person name="Maclean D.J."/>
            <person name="Ospina-Giraldo M.D."/>
            <person name="Morris P.F."/>
            <person name="Phuntumart V."/>
            <person name="Putnam N.H."/>
            <person name="Rash S."/>
            <person name="Rose J.K."/>
            <person name="Sakihama Y."/>
            <person name="Salamov A.A."/>
            <person name="Savidor A."/>
            <person name="Scheuring C.F."/>
            <person name="Smith B.M."/>
            <person name="Sobral B.W."/>
            <person name="Terry A."/>
            <person name="Torto-Alalibo T.A."/>
            <person name="Win J."/>
            <person name="Xu Z."/>
            <person name="Zhang H."/>
            <person name="Grigoriev I.V."/>
            <person name="Rokhsar D.S."/>
            <person name="Boore J.L."/>
        </authorList>
    </citation>
    <scope>NUCLEOTIDE SEQUENCE [LARGE SCALE GENOMIC DNA]</scope>
    <source>
        <strain evidence="4 5">P6497</strain>
    </source>
</reference>
<evidence type="ECO:0000256" key="2">
    <source>
        <dbReference type="ARBA" id="ARBA00023043"/>
    </source>
</evidence>
<dbReference type="InParanoid" id="G4YJ51"/>
<dbReference type="InterPro" id="IPR002110">
    <property type="entry name" value="Ankyrin_rpt"/>
</dbReference>
<dbReference type="Pfam" id="PF12796">
    <property type="entry name" value="Ank_2"/>
    <property type="match status" value="2"/>
</dbReference>
<dbReference type="PROSITE" id="PS50088">
    <property type="entry name" value="ANK_REPEAT"/>
    <property type="match status" value="5"/>
</dbReference>
<dbReference type="InterPro" id="IPR036770">
    <property type="entry name" value="Ankyrin_rpt-contain_sf"/>
</dbReference>
<dbReference type="Proteomes" id="UP000002640">
    <property type="component" value="Unassembled WGS sequence"/>
</dbReference>
<sequence length="374" mass="40516">MPHPRTQETVLLQECKRICASCSGGSKVDDSRMDDKTDQLALIRCLLELGANVDLANESNGESPVGCAAWYGHLALLDLLLEAEANKNGFLRRCSFSPLHFAALGNNLACAKLLIGRSATVNVEMPPTNAETPLYFAIRSKNEQMVDLLLRSNADPRSLCTSAAETPIHIAIACGHLEIVEYFATILRGFDLLAEDENKQTPLHLAAAGGDEIVCRLLLTKLQSNTGKATTIDVPDIRGRTPLHLAVINGHETAANMLLAAGASLEIRCCDGLTALLYAAKCNRLAILIALHSQLQPNLGRTLLHYLAIYGDDETLDMLLKAAAHVNRNDSEPGDPTVQDIVNARDKFGYTPLMYAFAFGRLLVVRMLCDVGAD</sequence>
<gene>
    <name evidence="4" type="ORF">PHYSODRAFT_374165</name>
</gene>
<dbReference type="SMR" id="G4YJ51"/>
<evidence type="ECO:0000313" key="4">
    <source>
        <dbReference type="EMBL" id="EGZ29191.1"/>
    </source>
</evidence>
<keyword evidence="5" id="KW-1185">Reference proteome</keyword>
<keyword evidence="1" id="KW-0677">Repeat</keyword>
<evidence type="ECO:0000256" key="3">
    <source>
        <dbReference type="PROSITE-ProRule" id="PRU00023"/>
    </source>
</evidence>
<dbReference type="PANTHER" id="PTHR24198:SF165">
    <property type="entry name" value="ANKYRIN REPEAT-CONTAINING PROTEIN-RELATED"/>
    <property type="match status" value="1"/>
</dbReference>
<proteinExistence type="predicted"/>
<name>G4YJ51_PHYSP</name>
<dbReference type="AlphaFoldDB" id="G4YJ51"/>
<dbReference type="GeneID" id="20650447"/>
<organism evidence="4 5">
    <name type="scientific">Phytophthora sojae (strain P6497)</name>
    <name type="common">Soybean stem and root rot agent</name>
    <name type="synonym">Phytophthora megasperma f. sp. glycines</name>
    <dbReference type="NCBI Taxonomy" id="1094619"/>
    <lineage>
        <taxon>Eukaryota</taxon>
        <taxon>Sar</taxon>
        <taxon>Stramenopiles</taxon>
        <taxon>Oomycota</taxon>
        <taxon>Peronosporomycetes</taxon>
        <taxon>Peronosporales</taxon>
        <taxon>Peronosporaceae</taxon>
        <taxon>Phytophthora</taxon>
    </lineage>
</organism>
<dbReference type="PRINTS" id="PR01415">
    <property type="entry name" value="ANKYRIN"/>
</dbReference>
<dbReference type="Gene3D" id="1.25.40.20">
    <property type="entry name" value="Ankyrin repeat-containing domain"/>
    <property type="match status" value="3"/>
</dbReference>
<dbReference type="EMBL" id="JH159151">
    <property type="protein sequence ID" value="EGZ29191.1"/>
    <property type="molecule type" value="Genomic_DNA"/>
</dbReference>
<feature type="repeat" description="ANK" evidence="3">
    <location>
        <begin position="94"/>
        <end position="126"/>
    </location>
</feature>
<dbReference type="RefSeq" id="XP_009516466.1">
    <property type="nucleotide sequence ID" value="XM_009518171.1"/>
</dbReference>
<evidence type="ECO:0000256" key="1">
    <source>
        <dbReference type="ARBA" id="ARBA00022737"/>
    </source>
</evidence>